<evidence type="ECO:0008006" key="5">
    <source>
        <dbReference type="Google" id="ProtNLM"/>
    </source>
</evidence>
<evidence type="ECO:0000259" key="1">
    <source>
        <dbReference type="Pfam" id="PF18154"/>
    </source>
</evidence>
<dbReference type="InterPro" id="IPR040828">
    <property type="entry name" value="pPIWI_RE_REase"/>
</dbReference>
<dbReference type="OrthoDB" id="580959at2"/>
<evidence type="ECO:0000313" key="3">
    <source>
        <dbReference type="EMBL" id="TMR40473.1"/>
    </source>
</evidence>
<protein>
    <recommendedName>
        <fullName evidence="5">REase associating with pPIWI RE domain-containing protein</fullName>
    </recommendedName>
</protein>
<keyword evidence="4" id="KW-1185">Reference proteome</keyword>
<evidence type="ECO:0000259" key="2">
    <source>
        <dbReference type="Pfam" id="PF18156"/>
    </source>
</evidence>
<accession>A0A5S4H5H3</accession>
<feature type="domain" description="pPIWI-RE three-gene island" evidence="2">
    <location>
        <begin position="19"/>
        <end position="159"/>
    </location>
</feature>
<dbReference type="InterPro" id="IPR041191">
    <property type="entry name" value="pPIWI_RE_Y"/>
</dbReference>
<reference evidence="3 4" key="1">
    <citation type="submission" date="2019-05" db="EMBL/GenBank/DDBJ databases">
        <title>Draft genome sequence of Actinomadura geliboluensis A8036.</title>
        <authorList>
            <person name="Saricaoglu S."/>
            <person name="Isik K."/>
        </authorList>
    </citation>
    <scope>NUCLEOTIDE SEQUENCE [LARGE SCALE GENOMIC DNA]</scope>
    <source>
        <strain evidence="3 4">A8036</strain>
    </source>
</reference>
<evidence type="ECO:0000313" key="4">
    <source>
        <dbReference type="Proteomes" id="UP000305238"/>
    </source>
</evidence>
<dbReference type="Pfam" id="PF18154">
    <property type="entry name" value="pPIWI_RE_REase"/>
    <property type="match status" value="1"/>
</dbReference>
<name>A0A5S4H5H3_9ACTN</name>
<dbReference type="Proteomes" id="UP000305238">
    <property type="component" value="Unassembled WGS sequence"/>
</dbReference>
<dbReference type="EMBL" id="VCKZ01000054">
    <property type="protein sequence ID" value="TMR40473.1"/>
    <property type="molecule type" value="Genomic_DNA"/>
</dbReference>
<dbReference type="Pfam" id="PF18156">
    <property type="entry name" value="pPIWI_RE_Y"/>
    <property type="match status" value="1"/>
</dbReference>
<gene>
    <name evidence="3" type="ORF">ETD96_10565</name>
</gene>
<organism evidence="3 4">
    <name type="scientific">Actinomadura geliboluensis</name>
    <dbReference type="NCBI Taxonomy" id="882440"/>
    <lineage>
        <taxon>Bacteria</taxon>
        <taxon>Bacillati</taxon>
        <taxon>Actinomycetota</taxon>
        <taxon>Actinomycetes</taxon>
        <taxon>Streptosporangiales</taxon>
        <taxon>Thermomonosporaceae</taxon>
        <taxon>Actinomadura</taxon>
    </lineage>
</organism>
<proteinExistence type="predicted"/>
<comment type="caution">
    <text evidence="3">The sequence shown here is derived from an EMBL/GenBank/DDBJ whole genome shotgun (WGS) entry which is preliminary data.</text>
</comment>
<dbReference type="AlphaFoldDB" id="A0A5S4H5H3"/>
<dbReference type="RefSeq" id="WP_138636140.1">
    <property type="nucleotide sequence ID" value="NZ_VCKZ01000054.1"/>
</dbReference>
<sequence length="379" mass="42398">MIEPSQTPAPSAFFDGEVLMRLVATALVTLSRQRSVPSPAYPAKVQNAYNHLVLHCLRTNEQPPGSVAEMVSWAAERPLVKWPVSVSEELIGGNGLLVDKDTRTPTQTCLEWEVHAADPAAELFENERLLEAIAVCRDSEAPDAYTAFRRHLITKPVLTGAELAELGGDPEFGLLLHPILKRCYEPAPASYQQKGTFMQCARCRCLMVPTSWGGFRCELDRCRRDGRTTIGTELPANKGGAFQLSRPLRMFITSPGLAETDLEQALITRYGIRPEMWPNYDAYDLRVALPGGQAWAVDVKDRVNPVLLARTTRPFRRKPPYDRAFLVVPRYRFEDNDAYGRIFARHLPGELADEITLLDDQAFLKLIASVQDKARGRHA</sequence>
<feature type="domain" description="REase associating with pPIWI RE" evidence="1">
    <location>
        <begin position="256"/>
        <end position="371"/>
    </location>
</feature>